<accession>A0ABN7SQW8</accession>
<evidence type="ECO:0000256" key="1">
    <source>
        <dbReference type="ARBA" id="ARBA00004141"/>
    </source>
</evidence>
<feature type="region of interest" description="Disordered" evidence="8">
    <location>
        <begin position="1"/>
        <end position="24"/>
    </location>
</feature>
<sequence>MSSTEDSEENVLMLQPPLENSESVSEVNEYHSERKRSVYGPKGLGKLIRLNLSGMEYKTWSSTLEHYPDTLLGNAKTRKYFFHDETNEYYFERNRESFPAILYFYQSQGIELDVY</sequence>
<keyword evidence="5" id="KW-0406">Ion transport</keyword>
<evidence type="ECO:0000256" key="6">
    <source>
        <dbReference type="ARBA" id="ARBA00023136"/>
    </source>
</evidence>
<proteinExistence type="predicted"/>
<dbReference type="EMBL" id="OU015566">
    <property type="protein sequence ID" value="CAG5105510.1"/>
    <property type="molecule type" value="Genomic_DNA"/>
</dbReference>
<dbReference type="Pfam" id="PF02214">
    <property type="entry name" value="BTB_2"/>
    <property type="match status" value="1"/>
</dbReference>
<keyword evidence="2" id="KW-0813">Transport</keyword>
<protein>
    <submittedName>
        <fullName evidence="10">Oidioi.mRNA.OKI2018_I69.chr1.g2188.t1.cds</fullName>
    </submittedName>
</protein>
<dbReference type="InterPro" id="IPR028325">
    <property type="entry name" value="VG_K_chnl"/>
</dbReference>
<evidence type="ECO:0000256" key="4">
    <source>
        <dbReference type="ARBA" id="ARBA00022989"/>
    </source>
</evidence>
<evidence type="ECO:0000256" key="3">
    <source>
        <dbReference type="ARBA" id="ARBA00022692"/>
    </source>
</evidence>
<dbReference type="Proteomes" id="UP001158576">
    <property type="component" value="Chromosome 1"/>
</dbReference>
<evidence type="ECO:0000313" key="10">
    <source>
        <dbReference type="EMBL" id="CAG5105510.1"/>
    </source>
</evidence>
<organism evidence="10 11">
    <name type="scientific">Oikopleura dioica</name>
    <name type="common">Tunicate</name>
    <dbReference type="NCBI Taxonomy" id="34765"/>
    <lineage>
        <taxon>Eukaryota</taxon>
        <taxon>Metazoa</taxon>
        <taxon>Chordata</taxon>
        <taxon>Tunicata</taxon>
        <taxon>Appendicularia</taxon>
        <taxon>Copelata</taxon>
        <taxon>Oikopleuridae</taxon>
        <taxon>Oikopleura</taxon>
    </lineage>
</organism>
<keyword evidence="11" id="KW-1185">Reference proteome</keyword>
<evidence type="ECO:0000256" key="7">
    <source>
        <dbReference type="ARBA" id="ARBA00023303"/>
    </source>
</evidence>
<keyword evidence="3" id="KW-0812">Transmembrane</keyword>
<evidence type="ECO:0000256" key="5">
    <source>
        <dbReference type="ARBA" id="ARBA00023065"/>
    </source>
</evidence>
<keyword evidence="4" id="KW-1133">Transmembrane helix</keyword>
<reference evidence="10 11" key="1">
    <citation type="submission" date="2021-04" db="EMBL/GenBank/DDBJ databases">
        <authorList>
            <person name="Bliznina A."/>
        </authorList>
    </citation>
    <scope>NUCLEOTIDE SEQUENCE [LARGE SCALE GENOMIC DNA]</scope>
</reference>
<dbReference type="SUPFAM" id="SSF54695">
    <property type="entry name" value="POZ domain"/>
    <property type="match status" value="1"/>
</dbReference>
<keyword evidence="7" id="KW-0407">Ion channel</keyword>
<evidence type="ECO:0000256" key="8">
    <source>
        <dbReference type="SAM" id="MobiDB-lite"/>
    </source>
</evidence>
<evidence type="ECO:0000256" key="2">
    <source>
        <dbReference type="ARBA" id="ARBA00022448"/>
    </source>
</evidence>
<name>A0ABN7SQW8_OIKDI</name>
<dbReference type="InterPro" id="IPR011333">
    <property type="entry name" value="SKP1/BTB/POZ_sf"/>
</dbReference>
<keyword evidence="6" id="KW-0472">Membrane</keyword>
<gene>
    <name evidence="10" type="ORF">OKIOD_LOCUS10953</name>
</gene>
<dbReference type="PANTHER" id="PTHR11537:SF254">
    <property type="entry name" value="POTASSIUM VOLTAGE-GATED CHANNEL PROTEIN SHAB"/>
    <property type="match status" value="1"/>
</dbReference>
<dbReference type="InterPro" id="IPR003131">
    <property type="entry name" value="T1-type_BTB"/>
</dbReference>
<dbReference type="Gene3D" id="3.30.710.10">
    <property type="entry name" value="Potassium Channel Kv1.1, Chain A"/>
    <property type="match status" value="1"/>
</dbReference>
<dbReference type="PANTHER" id="PTHR11537">
    <property type="entry name" value="VOLTAGE-GATED POTASSIUM CHANNEL"/>
    <property type="match status" value="1"/>
</dbReference>
<evidence type="ECO:0000259" key="9">
    <source>
        <dbReference type="Pfam" id="PF02214"/>
    </source>
</evidence>
<feature type="domain" description="Potassium channel tetramerisation-type BTB" evidence="9">
    <location>
        <begin position="48"/>
        <end position="112"/>
    </location>
</feature>
<comment type="subcellular location">
    <subcellularLocation>
        <location evidence="1">Membrane</location>
        <topology evidence="1">Multi-pass membrane protein</topology>
    </subcellularLocation>
</comment>
<evidence type="ECO:0000313" key="11">
    <source>
        <dbReference type="Proteomes" id="UP001158576"/>
    </source>
</evidence>